<name>A0A0A6UU23_ACTUT</name>
<organism evidence="2 3">
    <name type="scientific">Actinoplanes utahensis</name>
    <dbReference type="NCBI Taxonomy" id="1869"/>
    <lineage>
        <taxon>Bacteria</taxon>
        <taxon>Bacillati</taxon>
        <taxon>Actinomycetota</taxon>
        <taxon>Actinomycetes</taxon>
        <taxon>Micromonosporales</taxon>
        <taxon>Micromonosporaceae</taxon>
        <taxon>Actinoplanes</taxon>
    </lineage>
</organism>
<dbReference type="AlphaFoldDB" id="A0A0A6UU23"/>
<evidence type="ECO:0000313" key="2">
    <source>
        <dbReference type="EMBL" id="KHD77954.1"/>
    </source>
</evidence>
<sequence>MTQHAPIVLVAPAMGIGSRFYRLLVEAFQARGWTARPLPRRGFEPADAPASRQVDWTYADEIDVIARAVADARAETPARPVILLGHSLGAQLSVAHQINHPAADGLVTVGGCLPYHRHYPLAGLPIMIQAGVIVPVLTGLFGFLPKPAFGGPGARTQMREWARMALTGRTPFPAAEPVRSPSLVVALEGDRLAPETAVERFAAGLFAPESVTTWHYRHTDVPPGASNDHIGWARRPEPVVDRVITWWRTVAEAHGSPSEAEAPA</sequence>
<keyword evidence="3" id="KW-1185">Reference proteome</keyword>
<dbReference type="Pfam" id="PF12146">
    <property type="entry name" value="Hydrolase_4"/>
    <property type="match status" value="1"/>
</dbReference>
<dbReference type="RefSeq" id="WP_043523428.1">
    <property type="nucleotide sequence ID" value="NZ_BAABKU010000013.1"/>
</dbReference>
<dbReference type="EMBL" id="JRTT01000007">
    <property type="protein sequence ID" value="KHD77954.1"/>
    <property type="molecule type" value="Genomic_DNA"/>
</dbReference>
<keyword evidence="2" id="KW-0378">Hydrolase</keyword>
<dbReference type="OrthoDB" id="4536625at2"/>
<accession>A0A0A6UU23</accession>
<reference evidence="2 3" key="1">
    <citation type="submission" date="2014-10" db="EMBL/GenBank/DDBJ databases">
        <title>Draft genome sequence of Actinoplanes utahensis NRRL 12052.</title>
        <authorList>
            <person name="Velasco-Bucheli B."/>
            <person name="del Cerro C."/>
            <person name="Hormigo D."/>
            <person name="Garcia J.L."/>
            <person name="Acebal C."/>
            <person name="Arroyo M."/>
            <person name="de la Mata I."/>
        </authorList>
    </citation>
    <scope>NUCLEOTIDE SEQUENCE [LARGE SCALE GENOMIC DNA]</scope>
    <source>
        <strain evidence="2 3">NRRL 12052</strain>
    </source>
</reference>
<dbReference type="InterPro" id="IPR029058">
    <property type="entry name" value="AB_hydrolase_fold"/>
</dbReference>
<dbReference type="eggNOG" id="COG4757">
    <property type="taxonomic scope" value="Bacteria"/>
</dbReference>
<dbReference type="SUPFAM" id="SSF53474">
    <property type="entry name" value="alpha/beta-Hydrolases"/>
    <property type="match status" value="1"/>
</dbReference>
<proteinExistence type="predicted"/>
<dbReference type="Gene3D" id="3.40.50.1820">
    <property type="entry name" value="alpha/beta hydrolase"/>
    <property type="match status" value="1"/>
</dbReference>
<dbReference type="GO" id="GO:0016787">
    <property type="term" value="F:hydrolase activity"/>
    <property type="evidence" value="ECO:0007669"/>
    <property type="project" value="UniProtKB-KW"/>
</dbReference>
<gene>
    <name evidence="2" type="ORF">MB27_07420</name>
</gene>
<evidence type="ECO:0000259" key="1">
    <source>
        <dbReference type="Pfam" id="PF12146"/>
    </source>
</evidence>
<comment type="caution">
    <text evidence="2">The sequence shown here is derived from an EMBL/GenBank/DDBJ whole genome shotgun (WGS) entry which is preliminary data.</text>
</comment>
<evidence type="ECO:0000313" key="3">
    <source>
        <dbReference type="Proteomes" id="UP000054537"/>
    </source>
</evidence>
<dbReference type="STRING" id="1869.MB27_07420"/>
<dbReference type="InterPro" id="IPR022742">
    <property type="entry name" value="Hydrolase_4"/>
</dbReference>
<protein>
    <submittedName>
        <fullName evidence="2">Hydrolase</fullName>
    </submittedName>
</protein>
<dbReference type="Proteomes" id="UP000054537">
    <property type="component" value="Unassembled WGS sequence"/>
</dbReference>
<feature type="domain" description="Serine aminopeptidase S33" evidence="1">
    <location>
        <begin position="4"/>
        <end position="119"/>
    </location>
</feature>